<name>A0ABV2AGY7_9EUKA</name>
<dbReference type="InterPro" id="IPR026971">
    <property type="entry name" value="CND1/NCAPD3"/>
</dbReference>
<reference evidence="1 2" key="1">
    <citation type="journal article" date="2024" name="BMC Biol.">
        <title>Comparative genomics of Ascetosporea gives new insight into the evolutionary basis for animal parasitism in Rhizaria.</title>
        <authorList>
            <person name="Hiltunen Thoren M."/>
            <person name="Onut-Brannstrom I."/>
            <person name="Alfjorden A."/>
            <person name="Peckova H."/>
            <person name="Swords F."/>
            <person name="Hooper C."/>
            <person name="Holzer A.S."/>
            <person name="Bass D."/>
            <person name="Burki F."/>
        </authorList>
    </citation>
    <scope>NUCLEOTIDE SEQUENCE [LARGE SCALE GENOMIC DNA]</scope>
    <source>
        <strain evidence="1">20-A016</strain>
    </source>
</reference>
<dbReference type="PANTHER" id="PTHR14222:SF2">
    <property type="entry name" value="CONDENSIN COMPLEX SUBUNIT 1"/>
    <property type="match status" value="1"/>
</dbReference>
<accession>A0ABV2AGY7</accession>
<feature type="non-terminal residue" evidence="1">
    <location>
        <position position="460"/>
    </location>
</feature>
<sequence>MEEEFNISLKYLDPKFYAKEAKTGFLAQCKHSRRLENLSVQNDVLSSIKNSVTNNSQFNPHSLWNHDTFDPLYQLCSKFPSLEPSIKRSVLEILCDAIENLVATIDFLKNVESDEKTALRNAAKIVSFLGCMAINTSEKFDQSDKNKWNWHFEKERIFGAIKSVINCKNIKRLWNLNTPEEGFYLILIKSAICFIFRSRFCYFLFFKEYGNMFFKTATTIFEAKHSTNSLSSTVFKMFGLNIENNSYLQLTLSATFTHMLLNREKFAPKIAKLYIFLVEKYKFEDIIGNIIREIGRLDDKNLSKNIKGAENIGIFLSEIAVNAPKIVYKNVDVLLPFLSGSSYKMRNGVIEIFGELIINLEILFEENLEDSVVSENKENNKKAKLVNSKELVTDEDEEVKNDNKENLDKDRNLDKNLTDKEKIENVLEKVGKLLDRIEERTLDVVSYTRNKALQVLKKLV</sequence>
<dbReference type="PANTHER" id="PTHR14222">
    <property type="entry name" value="CONDENSIN"/>
    <property type="match status" value="1"/>
</dbReference>
<organism evidence="1 2">
    <name type="scientific">Bonamia ostreae</name>
    <dbReference type="NCBI Taxonomy" id="126728"/>
    <lineage>
        <taxon>Eukaryota</taxon>
        <taxon>Sar</taxon>
        <taxon>Rhizaria</taxon>
        <taxon>Endomyxa</taxon>
        <taxon>Ascetosporea</taxon>
        <taxon>Haplosporida</taxon>
        <taxon>Bonamia</taxon>
    </lineage>
</organism>
<comment type="caution">
    <text evidence="1">The sequence shown here is derived from an EMBL/GenBank/DDBJ whole genome shotgun (WGS) entry which is preliminary data.</text>
</comment>
<proteinExistence type="predicted"/>
<evidence type="ECO:0000313" key="1">
    <source>
        <dbReference type="EMBL" id="MES1918930.1"/>
    </source>
</evidence>
<gene>
    <name evidence="1" type="ORF">MHBO_000816</name>
</gene>
<dbReference type="EMBL" id="JBDODL010000157">
    <property type="protein sequence ID" value="MES1918930.1"/>
    <property type="molecule type" value="Genomic_DNA"/>
</dbReference>
<dbReference type="Proteomes" id="UP001439008">
    <property type="component" value="Unassembled WGS sequence"/>
</dbReference>
<protein>
    <submittedName>
        <fullName evidence="1">Uncharacterized protein</fullName>
    </submittedName>
</protein>
<evidence type="ECO:0000313" key="2">
    <source>
        <dbReference type="Proteomes" id="UP001439008"/>
    </source>
</evidence>
<keyword evidence="2" id="KW-1185">Reference proteome</keyword>